<dbReference type="OrthoDB" id="5187715at2"/>
<dbReference type="AlphaFoldDB" id="A0A1L7CZH1"/>
<dbReference type="InterPro" id="IPR007060">
    <property type="entry name" value="FtsL/DivIC"/>
</dbReference>
<dbReference type="STRING" id="1437874.CSPHI_09070"/>
<protein>
    <recommendedName>
        <fullName evidence="6">Septum formation initiator</fullName>
    </recommendedName>
</protein>
<reference evidence="4 5" key="1">
    <citation type="submission" date="2014-08" db="EMBL/GenBank/DDBJ databases">
        <title>Complete genome sequence of Corynebacterium sphenisci CECT 5990(T) (=DSM 44792(T)), isolated from healthy wild penguins.</title>
        <authorList>
            <person name="Ruckert C."/>
            <person name="Albersmeier A."/>
            <person name="Winkler A."/>
            <person name="Kalinowski J."/>
        </authorList>
    </citation>
    <scope>NUCLEOTIDE SEQUENCE [LARGE SCALE GENOMIC DNA]</scope>
    <source>
        <strain evidence="4 5">DSM 44792</strain>
    </source>
</reference>
<dbReference type="KEGG" id="csph:CSPHI_09070"/>
<dbReference type="RefSeq" id="WP_075692616.1">
    <property type="nucleotide sequence ID" value="NZ_CP009248.1"/>
</dbReference>
<gene>
    <name evidence="4" type="ORF">CSPHI_09070</name>
</gene>
<organism evidence="4 5">
    <name type="scientific">Corynebacterium sphenisci DSM 44792</name>
    <dbReference type="NCBI Taxonomy" id="1437874"/>
    <lineage>
        <taxon>Bacteria</taxon>
        <taxon>Bacillati</taxon>
        <taxon>Actinomycetota</taxon>
        <taxon>Actinomycetes</taxon>
        <taxon>Mycobacteriales</taxon>
        <taxon>Corynebacteriaceae</taxon>
        <taxon>Corynebacterium</taxon>
    </lineage>
</organism>
<sequence>MDDHPRRARWSRGTRVGRAGGAGRGRDLPSGAGFRELSPAQALGGGLLVLLLLGTLVIPLRAYAEQRAQLAATRASIVRLEDRRAELEGQMRRYSDEAYIREQARIRLGLVEPGETPFRLIDPELGAGPGRAPGEEDPAPEQAWWRLLWASIAEPPQPAAPDPGVRDESTSPDRVPRVPDPAAE</sequence>
<feature type="compositionally biased region" description="Basic residues" evidence="2">
    <location>
        <begin position="1"/>
        <end position="12"/>
    </location>
</feature>
<evidence type="ECO:0000313" key="5">
    <source>
        <dbReference type="Proteomes" id="UP000185469"/>
    </source>
</evidence>
<dbReference type="EMBL" id="CP009248">
    <property type="protein sequence ID" value="APT91141.1"/>
    <property type="molecule type" value="Genomic_DNA"/>
</dbReference>
<keyword evidence="1" id="KW-0175">Coiled coil</keyword>
<evidence type="ECO:0000313" key="4">
    <source>
        <dbReference type="EMBL" id="APT91141.1"/>
    </source>
</evidence>
<keyword evidence="3" id="KW-0812">Transmembrane</keyword>
<proteinExistence type="predicted"/>
<evidence type="ECO:0008006" key="6">
    <source>
        <dbReference type="Google" id="ProtNLM"/>
    </source>
</evidence>
<feature type="transmembrane region" description="Helical" evidence="3">
    <location>
        <begin position="42"/>
        <end position="64"/>
    </location>
</feature>
<feature type="compositionally biased region" description="Basic and acidic residues" evidence="2">
    <location>
        <begin position="164"/>
        <end position="177"/>
    </location>
</feature>
<name>A0A1L7CZH1_9CORY</name>
<keyword evidence="3" id="KW-1133">Transmembrane helix</keyword>
<evidence type="ECO:0000256" key="3">
    <source>
        <dbReference type="SAM" id="Phobius"/>
    </source>
</evidence>
<evidence type="ECO:0000256" key="1">
    <source>
        <dbReference type="SAM" id="Coils"/>
    </source>
</evidence>
<accession>A0A1L7CZH1</accession>
<feature type="region of interest" description="Disordered" evidence="2">
    <location>
        <begin position="154"/>
        <end position="184"/>
    </location>
</feature>
<keyword evidence="3" id="KW-0472">Membrane</keyword>
<feature type="region of interest" description="Disordered" evidence="2">
    <location>
        <begin position="1"/>
        <end position="30"/>
    </location>
</feature>
<feature type="coiled-coil region" evidence="1">
    <location>
        <begin position="63"/>
        <end position="97"/>
    </location>
</feature>
<dbReference type="Pfam" id="PF04977">
    <property type="entry name" value="DivIC"/>
    <property type="match status" value="1"/>
</dbReference>
<keyword evidence="5" id="KW-1185">Reference proteome</keyword>
<evidence type="ECO:0000256" key="2">
    <source>
        <dbReference type="SAM" id="MobiDB-lite"/>
    </source>
</evidence>
<dbReference type="Proteomes" id="UP000185469">
    <property type="component" value="Chromosome"/>
</dbReference>